<name>A0AA49GLH8_9BACT</name>
<reference evidence="1" key="1">
    <citation type="journal article" date="2023" name="Comput. Struct. Biotechnol. J.">
        <title>Discovery of a novel marine Bacteroidetes with a rich repertoire of carbohydrate-active enzymes.</title>
        <authorList>
            <person name="Chen B."/>
            <person name="Liu G."/>
            <person name="Chen Q."/>
            <person name="Wang H."/>
            <person name="Liu L."/>
            <person name="Tang K."/>
        </authorList>
    </citation>
    <scope>NUCLEOTIDE SEQUENCE</scope>
    <source>
        <strain evidence="1">TK19036</strain>
    </source>
</reference>
<organism evidence="1">
    <name type="scientific">Roseihalotalea indica</name>
    <dbReference type="NCBI Taxonomy" id="2867963"/>
    <lineage>
        <taxon>Bacteria</taxon>
        <taxon>Pseudomonadati</taxon>
        <taxon>Bacteroidota</taxon>
        <taxon>Cytophagia</taxon>
        <taxon>Cytophagales</taxon>
        <taxon>Catalimonadaceae</taxon>
        <taxon>Roseihalotalea</taxon>
    </lineage>
</organism>
<evidence type="ECO:0000313" key="1">
    <source>
        <dbReference type="EMBL" id="WKN35944.1"/>
    </source>
</evidence>
<protein>
    <submittedName>
        <fullName evidence="1">Uncharacterized protein</fullName>
    </submittedName>
</protein>
<proteinExistence type="predicted"/>
<dbReference type="EMBL" id="CP120682">
    <property type="protein sequence ID" value="WKN35944.1"/>
    <property type="molecule type" value="Genomic_DNA"/>
</dbReference>
<sequence length="184" mass="20541">MMKIKWFILLLIAFNSFVVKGQTLYRTTEGHIVMVAEVDDEQVIVESHQLLIQLDYDTKEISGKLNLKSLDAGHELLSEQISQLSNDASRIAFSGRIPVDDFISQSHSPISFNWPIKIITGEREFQVVMNATLKHFNGGESIACLLSATGDFSTKEVGLASFIPGISEVLKVQFTQVILRKNTL</sequence>
<reference evidence="1" key="2">
    <citation type="journal article" date="2024" name="Antonie Van Leeuwenhoek">
        <title>Roseihalotalea indica gen. nov., sp. nov., a halophilic Bacteroidetes from mesopelagic Southwest Indian Ocean with higher carbohydrate metabolic potential.</title>
        <authorList>
            <person name="Chen B."/>
            <person name="Zhang M."/>
            <person name="Lin D."/>
            <person name="Ye J."/>
            <person name="Tang K."/>
        </authorList>
    </citation>
    <scope>NUCLEOTIDE SEQUENCE</scope>
    <source>
        <strain evidence="1">TK19036</strain>
    </source>
</reference>
<accession>A0AA49GLH8</accession>
<dbReference type="AlphaFoldDB" id="A0AA49GLH8"/>
<gene>
    <name evidence="1" type="ORF">K4G66_26625</name>
</gene>